<evidence type="ECO:0000313" key="2">
    <source>
        <dbReference type="Proteomes" id="UP000294933"/>
    </source>
</evidence>
<name>A0A4Y7PXE5_9AGAM</name>
<protein>
    <recommendedName>
        <fullName evidence="3">F-box domain-containing protein</fullName>
    </recommendedName>
</protein>
<dbReference type="Proteomes" id="UP000294933">
    <property type="component" value="Unassembled WGS sequence"/>
</dbReference>
<dbReference type="VEuPathDB" id="FungiDB:BD410DRAFT_391040"/>
<sequence>MRFLPSIRILSLRVLTSRYQAVNIGPFLDRLHLPGLGELEFEPAPFMGELELWTHLSDLLKRSKSPLNSLKVSLNPLPIDEFCECLRSAPTLETLMISLWFARDYEGLNCHSVNMLLVNSKLQQNWSYGDGVAQSWTQTIRILHRCAARSIPCYWTFSKTVKSTRFYITLEFASV</sequence>
<proteinExistence type="predicted"/>
<accession>A0A4Y7PXE5</accession>
<dbReference type="EMBL" id="ML170191">
    <property type="protein sequence ID" value="TDL20073.1"/>
    <property type="molecule type" value="Genomic_DNA"/>
</dbReference>
<keyword evidence="2" id="KW-1185">Reference proteome</keyword>
<evidence type="ECO:0008006" key="3">
    <source>
        <dbReference type="Google" id="ProtNLM"/>
    </source>
</evidence>
<organism evidence="1 2">
    <name type="scientific">Rickenella mellea</name>
    <dbReference type="NCBI Taxonomy" id="50990"/>
    <lineage>
        <taxon>Eukaryota</taxon>
        <taxon>Fungi</taxon>
        <taxon>Dikarya</taxon>
        <taxon>Basidiomycota</taxon>
        <taxon>Agaricomycotina</taxon>
        <taxon>Agaricomycetes</taxon>
        <taxon>Hymenochaetales</taxon>
        <taxon>Rickenellaceae</taxon>
        <taxon>Rickenella</taxon>
    </lineage>
</organism>
<evidence type="ECO:0000313" key="1">
    <source>
        <dbReference type="EMBL" id="TDL20073.1"/>
    </source>
</evidence>
<gene>
    <name evidence="1" type="ORF">BD410DRAFT_391040</name>
</gene>
<dbReference type="AlphaFoldDB" id="A0A4Y7PXE5"/>
<reference evidence="1 2" key="1">
    <citation type="submission" date="2018-06" db="EMBL/GenBank/DDBJ databases">
        <title>A transcriptomic atlas of mushroom development highlights an independent origin of complex multicellularity.</title>
        <authorList>
            <consortium name="DOE Joint Genome Institute"/>
            <person name="Krizsan K."/>
            <person name="Almasi E."/>
            <person name="Merenyi Z."/>
            <person name="Sahu N."/>
            <person name="Viragh M."/>
            <person name="Koszo T."/>
            <person name="Mondo S."/>
            <person name="Kiss B."/>
            <person name="Balint B."/>
            <person name="Kues U."/>
            <person name="Barry K."/>
            <person name="Hegedus J.C."/>
            <person name="Henrissat B."/>
            <person name="Johnson J."/>
            <person name="Lipzen A."/>
            <person name="Ohm R."/>
            <person name="Nagy I."/>
            <person name="Pangilinan J."/>
            <person name="Yan J."/>
            <person name="Xiong Y."/>
            <person name="Grigoriev I.V."/>
            <person name="Hibbett D.S."/>
            <person name="Nagy L.G."/>
        </authorList>
    </citation>
    <scope>NUCLEOTIDE SEQUENCE [LARGE SCALE GENOMIC DNA]</scope>
    <source>
        <strain evidence="1 2">SZMC22713</strain>
    </source>
</reference>